<dbReference type="PANTHER" id="PTHR47025:SF2">
    <property type="entry name" value="AUTOIMMUNE REGULATOR"/>
    <property type="match status" value="1"/>
</dbReference>
<dbReference type="Pfam" id="PF23011">
    <property type="entry name" value="PHD-1st_NSD"/>
    <property type="match status" value="1"/>
</dbReference>
<evidence type="ECO:0000256" key="2">
    <source>
        <dbReference type="ARBA" id="ARBA00022771"/>
    </source>
</evidence>
<dbReference type="EMBL" id="JACGWJ010000552">
    <property type="protein sequence ID" value="KAL0291258.1"/>
    <property type="molecule type" value="Genomic_DNA"/>
</dbReference>
<keyword evidence="1" id="KW-0479">Metal-binding</keyword>
<reference evidence="6" key="1">
    <citation type="submission" date="2020-06" db="EMBL/GenBank/DDBJ databases">
        <authorList>
            <person name="Li T."/>
            <person name="Hu X."/>
            <person name="Zhang T."/>
            <person name="Song X."/>
            <person name="Zhang H."/>
            <person name="Dai N."/>
            <person name="Sheng W."/>
            <person name="Hou X."/>
            <person name="Wei L."/>
        </authorList>
    </citation>
    <scope>NUCLEOTIDE SEQUENCE</scope>
    <source>
        <strain evidence="6">G02</strain>
        <tissue evidence="6">Leaf</tissue>
    </source>
</reference>
<evidence type="ECO:0000256" key="1">
    <source>
        <dbReference type="ARBA" id="ARBA00022723"/>
    </source>
</evidence>
<dbReference type="AlphaFoldDB" id="A0AAW2JBS7"/>
<dbReference type="InterPro" id="IPR019787">
    <property type="entry name" value="Znf_PHD-finger"/>
</dbReference>
<dbReference type="GO" id="GO:0005634">
    <property type="term" value="C:nucleus"/>
    <property type="evidence" value="ECO:0007669"/>
    <property type="project" value="TreeGrafter"/>
</dbReference>
<dbReference type="GO" id="GO:0045944">
    <property type="term" value="P:positive regulation of transcription by RNA polymerase II"/>
    <property type="evidence" value="ECO:0007669"/>
    <property type="project" value="TreeGrafter"/>
</dbReference>
<feature type="domain" description="PHD-type" evidence="5">
    <location>
        <begin position="31"/>
        <end position="76"/>
    </location>
</feature>
<dbReference type="InterPro" id="IPR001965">
    <property type="entry name" value="Znf_PHD"/>
</dbReference>
<accession>A0AAW2JBS7</accession>
<dbReference type="InterPro" id="IPR013083">
    <property type="entry name" value="Znf_RING/FYVE/PHD"/>
</dbReference>
<dbReference type="SUPFAM" id="SSF57903">
    <property type="entry name" value="FYVE/PHD zinc finger"/>
    <property type="match status" value="2"/>
</dbReference>
<proteinExistence type="predicted"/>
<dbReference type="SMART" id="SM00249">
    <property type="entry name" value="PHD"/>
    <property type="match status" value="2"/>
</dbReference>
<dbReference type="PROSITE" id="PS50016">
    <property type="entry name" value="ZF_PHD_2"/>
    <property type="match status" value="1"/>
</dbReference>
<dbReference type="InterPro" id="IPR059153">
    <property type="entry name" value="NSD_PHD-1st"/>
</dbReference>
<keyword evidence="2 4" id="KW-0863">Zinc-finger</keyword>
<dbReference type="GO" id="GO:0042393">
    <property type="term" value="F:histone binding"/>
    <property type="evidence" value="ECO:0007669"/>
    <property type="project" value="TreeGrafter"/>
</dbReference>
<dbReference type="GO" id="GO:0003682">
    <property type="term" value="F:chromatin binding"/>
    <property type="evidence" value="ECO:0007669"/>
    <property type="project" value="TreeGrafter"/>
</dbReference>
<gene>
    <name evidence="6" type="ORF">Sradi_7030300</name>
</gene>
<keyword evidence="3" id="KW-0862">Zinc</keyword>
<comment type="caution">
    <text evidence="6">The sequence shown here is derived from an EMBL/GenBank/DDBJ whole genome shotgun (WGS) entry which is preliminary data.</text>
</comment>
<name>A0AAW2JBS7_SESRA</name>
<feature type="non-terminal residue" evidence="6">
    <location>
        <position position="1"/>
    </location>
</feature>
<dbReference type="GO" id="GO:0000977">
    <property type="term" value="F:RNA polymerase II transcription regulatory region sequence-specific DNA binding"/>
    <property type="evidence" value="ECO:0007669"/>
    <property type="project" value="TreeGrafter"/>
</dbReference>
<evidence type="ECO:0000256" key="3">
    <source>
        <dbReference type="ARBA" id="ARBA00022833"/>
    </source>
</evidence>
<evidence type="ECO:0000313" key="6">
    <source>
        <dbReference type="EMBL" id="KAL0291258.1"/>
    </source>
</evidence>
<organism evidence="6">
    <name type="scientific">Sesamum radiatum</name>
    <name type="common">Black benniseed</name>
    <dbReference type="NCBI Taxonomy" id="300843"/>
    <lineage>
        <taxon>Eukaryota</taxon>
        <taxon>Viridiplantae</taxon>
        <taxon>Streptophyta</taxon>
        <taxon>Embryophyta</taxon>
        <taxon>Tracheophyta</taxon>
        <taxon>Spermatophyta</taxon>
        <taxon>Magnoliopsida</taxon>
        <taxon>eudicotyledons</taxon>
        <taxon>Gunneridae</taxon>
        <taxon>Pentapetalae</taxon>
        <taxon>asterids</taxon>
        <taxon>lamiids</taxon>
        <taxon>Lamiales</taxon>
        <taxon>Pedaliaceae</taxon>
        <taxon>Sesamum</taxon>
    </lineage>
</organism>
<evidence type="ECO:0000256" key="4">
    <source>
        <dbReference type="PROSITE-ProRule" id="PRU00146"/>
    </source>
</evidence>
<dbReference type="GO" id="GO:0008270">
    <property type="term" value="F:zinc ion binding"/>
    <property type="evidence" value="ECO:0007669"/>
    <property type="project" value="UniProtKB-KW"/>
</dbReference>
<dbReference type="InterPro" id="IPR011011">
    <property type="entry name" value="Znf_FYVE_PHD"/>
</dbReference>
<evidence type="ECO:0000259" key="5">
    <source>
        <dbReference type="PROSITE" id="PS50016"/>
    </source>
</evidence>
<sequence length="164" mass="18128">YMSIYTSNGVSLHQLSLELSKNHKSSTEEHDDLCSICEDGGDLLCCANCPRGFQTECVGLSALPRGIWYCKYCQNMFGKEKFAEPDANAIAAGRVPGVDPLKAITQRCIRVVGTLESEIDGCAICRCHDFCKSEFTACTIIICDQCEKEYHVGCLKEKNIVDLK</sequence>
<dbReference type="PANTHER" id="PTHR47025">
    <property type="entry name" value="AUTOIMMUNE REGULATOR"/>
    <property type="match status" value="1"/>
</dbReference>
<feature type="non-terminal residue" evidence="6">
    <location>
        <position position="164"/>
    </location>
</feature>
<dbReference type="Gene3D" id="3.30.40.10">
    <property type="entry name" value="Zinc/RING finger domain, C3HC4 (zinc finger)"/>
    <property type="match status" value="2"/>
</dbReference>
<protein>
    <submittedName>
        <fullName evidence="6">Increased DNA methylation 1</fullName>
    </submittedName>
</protein>
<reference evidence="6" key="2">
    <citation type="journal article" date="2024" name="Plant">
        <title>Genomic evolution and insights into agronomic trait innovations of Sesamum species.</title>
        <authorList>
            <person name="Miao H."/>
            <person name="Wang L."/>
            <person name="Qu L."/>
            <person name="Liu H."/>
            <person name="Sun Y."/>
            <person name="Le M."/>
            <person name="Wang Q."/>
            <person name="Wei S."/>
            <person name="Zheng Y."/>
            <person name="Lin W."/>
            <person name="Duan Y."/>
            <person name="Cao H."/>
            <person name="Xiong S."/>
            <person name="Wang X."/>
            <person name="Wei L."/>
            <person name="Li C."/>
            <person name="Ma Q."/>
            <person name="Ju M."/>
            <person name="Zhao R."/>
            <person name="Li G."/>
            <person name="Mu C."/>
            <person name="Tian Q."/>
            <person name="Mei H."/>
            <person name="Zhang T."/>
            <person name="Gao T."/>
            <person name="Zhang H."/>
        </authorList>
    </citation>
    <scope>NUCLEOTIDE SEQUENCE</scope>
    <source>
        <strain evidence="6">G02</strain>
    </source>
</reference>